<gene>
    <name evidence="2" type="ORF">SAMN04489743_0964</name>
</gene>
<organism evidence="2 3">
    <name type="scientific">Pseudarthrobacter equi</name>
    <dbReference type="NCBI Taxonomy" id="728066"/>
    <lineage>
        <taxon>Bacteria</taxon>
        <taxon>Bacillati</taxon>
        <taxon>Actinomycetota</taxon>
        <taxon>Actinomycetes</taxon>
        <taxon>Micrococcales</taxon>
        <taxon>Micrococcaceae</taxon>
        <taxon>Pseudarthrobacter</taxon>
    </lineage>
</organism>
<name>A0A1H1VDV4_9MICC</name>
<protein>
    <submittedName>
        <fullName evidence="2">Uncharacterized protein</fullName>
    </submittedName>
</protein>
<keyword evidence="3" id="KW-1185">Reference proteome</keyword>
<accession>A0A1H1VDV4</accession>
<feature type="region of interest" description="Disordered" evidence="1">
    <location>
        <begin position="149"/>
        <end position="173"/>
    </location>
</feature>
<feature type="region of interest" description="Disordered" evidence="1">
    <location>
        <begin position="70"/>
        <end position="92"/>
    </location>
</feature>
<sequence length="248" mass="25535">MDHTFRGGSGSVGRPGGNHGDDDAPHHCVSVTFPVGDAGPHRDSPAAAGCSPGTVAYALTQSDANAYACSDTDTDTGAESVGTGRNSQPDAGTFALTWPDAYAQAHSDTNAHAYPVANTYGNAHAFTRSVAEPDAHYYASANSNAASDAGPYTGAHSDSHPDDVCPDADSTSAVVRAAQPGADLHRHSDPHRRSHPNAAALRHLACNGPLGRQFLGPGRTKPLARTGNTQPRPVPWAVGNEAPAWTTT</sequence>
<evidence type="ECO:0000313" key="3">
    <source>
        <dbReference type="Proteomes" id="UP000198751"/>
    </source>
</evidence>
<dbReference type="Proteomes" id="UP000198751">
    <property type="component" value="Chromosome I"/>
</dbReference>
<proteinExistence type="predicted"/>
<dbReference type="RefSeq" id="WP_231994577.1">
    <property type="nucleotide sequence ID" value="NZ_LT629779.1"/>
</dbReference>
<evidence type="ECO:0000256" key="1">
    <source>
        <dbReference type="SAM" id="MobiDB-lite"/>
    </source>
</evidence>
<feature type="compositionally biased region" description="Gly residues" evidence="1">
    <location>
        <begin position="7"/>
        <end position="18"/>
    </location>
</feature>
<evidence type="ECO:0000313" key="2">
    <source>
        <dbReference type="EMBL" id="SDS82596.1"/>
    </source>
</evidence>
<feature type="region of interest" description="Disordered" evidence="1">
    <location>
        <begin position="212"/>
        <end position="248"/>
    </location>
</feature>
<feature type="region of interest" description="Disordered" evidence="1">
    <location>
        <begin position="1"/>
        <end position="28"/>
    </location>
</feature>
<dbReference type="AlphaFoldDB" id="A0A1H1VDV4"/>
<reference evidence="3" key="1">
    <citation type="submission" date="2016-10" db="EMBL/GenBank/DDBJ databases">
        <authorList>
            <person name="Varghese N."/>
            <person name="Submissions S."/>
        </authorList>
    </citation>
    <scope>NUCLEOTIDE SEQUENCE [LARGE SCALE GENOMIC DNA]</scope>
    <source>
        <strain evidence="3">IMMIB L-1606</strain>
    </source>
</reference>
<dbReference type="EMBL" id="LT629779">
    <property type="protein sequence ID" value="SDS82596.1"/>
    <property type="molecule type" value="Genomic_DNA"/>
</dbReference>